<dbReference type="PANTHER" id="PTHR46321:SF1">
    <property type="entry name" value="KIF-BINDING PROTEIN"/>
    <property type="match status" value="1"/>
</dbReference>
<organism evidence="7 8">
    <name type="scientific">Euplotes crassus</name>
    <dbReference type="NCBI Taxonomy" id="5936"/>
    <lineage>
        <taxon>Eukaryota</taxon>
        <taxon>Sar</taxon>
        <taxon>Alveolata</taxon>
        <taxon>Ciliophora</taxon>
        <taxon>Intramacronucleata</taxon>
        <taxon>Spirotrichea</taxon>
        <taxon>Hypotrichia</taxon>
        <taxon>Euplotida</taxon>
        <taxon>Euplotidae</taxon>
        <taxon>Moneuplotes</taxon>
    </lineage>
</organism>
<comment type="similarity">
    <text evidence="2">Belongs to the KIF-binding protein family.</text>
</comment>
<name>A0AAD1U6E8_EUPCR</name>
<dbReference type="Pfam" id="PF12309">
    <property type="entry name" value="KBP_C"/>
    <property type="match status" value="2"/>
</dbReference>
<accession>A0AAD1U6E8</accession>
<dbReference type="AlphaFoldDB" id="A0AAD1U6E8"/>
<keyword evidence="4" id="KW-0963">Cytoplasm</keyword>
<evidence type="ECO:0000256" key="3">
    <source>
        <dbReference type="ARBA" id="ARBA00016840"/>
    </source>
</evidence>
<keyword evidence="8" id="KW-1185">Reference proteome</keyword>
<reference evidence="7" key="1">
    <citation type="submission" date="2023-07" db="EMBL/GenBank/DDBJ databases">
        <authorList>
            <consortium name="AG Swart"/>
            <person name="Singh M."/>
            <person name="Singh A."/>
            <person name="Seah K."/>
            <person name="Emmerich C."/>
        </authorList>
    </citation>
    <scope>NUCLEOTIDE SEQUENCE</scope>
    <source>
        <strain evidence="7">DP1</strain>
    </source>
</reference>
<dbReference type="GO" id="GO:0005856">
    <property type="term" value="C:cytoskeleton"/>
    <property type="evidence" value="ECO:0007669"/>
    <property type="project" value="UniProtKB-SubCell"/>
</dbReference>
<proteinExistence type="inferred from homology"/>
<dbReference type="PANTHER" id="PTHR46321">
    <property type="entry name" value="KIF1-BINDING PROTEIN"/>
    <property type="match status" value="1"/>
</dbReference>
<protein>
    <recommendedName>
        <fullName evidence="3">KIF-binding protein</fullName>
    </recommendedName>
</protein>
<dbReference type="InterPro" id="IPR011990">
    <property type="entry name" value="TPR-like_helical_dom_sf"/>
</dbReference>
<evidence type="ECO:0000313" key="7">
    <source>
        <dbReference type="EMBL" id="CAI2361029.1"/>
    </source>
</evidence>
<keyword evidence="6" id="KW-0175">Coiled coil</keyword>
<evidence type="ECO:0000256" key="6">
    <source>
        <dbReference type="SAM" id="Coils"/>
    </source>
</evidence>
<dbReference type="InterPro" id="IPR022083">
    <property type="entry name" value="KBP"/>
</dbReference>
<evidence type="ECO:0000256" key="1">
    <source>
        <dbReference type="ARBA" id="ARBA00004245"/>
    </source>
</evidence>
<evidence type="ECO:0000313" key="8">
    <source>
        <dbReference type="Proteomes" id="UP001295684"/>
    </source>
</evidence>
<sequence length="506" mass="59584">MFESEEYSDSEKYLKVSLEYINSLPREKKISYCNIIQDIYNHLGIIHCNRDNHPKGLPYFAKAEQIYELVKCIKLPCPQVRNNLREFLRESNSESTTPSKSDAYGFNTHSVHAFYIDGGIDRVQVERNYTLTLFYLAQVYTKLQKSEKAVGYCAQTVKRQLETNEYEVKDWSTNCVNLSEYFIENNHFSQAEYCLFAAISILPPPNQVEEDQELRAMLQAQIGRYYLHRLRFGIDLHKKGASIGLEGPLYDTVHRKFIEFPSLNLKWPEITDVNDIEQAKFFFRLGNTQFKKALEFFSLDGYVTDNCRVKKDISDLYKCIIDMEQSKPRIYAMYERRRDLLEPIVSVINPEAYEALWTELSVELVTMLHEAFDLKYQELKEAKKMPKKSQFEILNVYGKGAIKHGLLVAEKLETLKEIEDRDSYVQSVINQRLAVGKIYSKLYDKDKKVIVEYYSKALENYKQLEKHLKDYRTRNDFTQELEEQFNLCKEMIDLLPIKMEKLRNES</sequence>
<evidence type="ECO:0000256" key="5">
    <source>
        <dbReference type="ARBA" id="ARBA00023212"/>
    </source>
</evidence>
<dbReference type="SUPFAM" id="SSF48452">
    <property type="entry name" value="TPR-like"/>
    <property type="match status" value="1"/>
</dbReference>
<keyword evidence="5" id="KW-0206">Cytoskeleton</keyword>
<dbReference type="Proteomes" id="UP001295684">
    <property type="component" value="Unassembled WGS sequence"/>
</dbReference>
<comment type="subcellular location">
    <subcellularLocation>
        <location evidence="1">Cytoplasm</location>
        <location evidence="1">Cytoskeleton</location>
    </subcellularLocation>
</comment>
<dbReference type="Gene3D" id="1.25.40.10">
    <property type="entry name" value="Tetratricopeptide repeat domain"/>
    <property type="match status" value="1"/>
</dbReference>
<gene>
    <name evidence="7" type="ORF">ECRASSUSDP1_LOCUS2338</name>
</gene>
<dbReference type="EMBL" id="CAMPGE010002230">
    <property type="protein sequence ID" value="CAI2361029.1"/>
    <property type="molecule type" value="Genomic_DNA"/>
</dbReference>
<comment type="caution">
    <text evidence="7">The sequence shown here is derived from an EMBL/GenBank/DDBJ whole genome shotgun (WGS) entry which is preliminary data.</text>
</comment>
<feature type="coiled-coil region" evidence="6">
    <location>
        <begin position="454"/>
        <end position="481"/>
    </location>
</feature>
<evidence type="ECO:0000256" key="2">
    <source>
        <dbReference type="ARBA" id="ARBA00010305"/>
    </source>
</evidence>
<evidence type="ECO:0000256" key="4">
    <source>
        <dbReference type="ARBA" id="ARBA00022490"/>
    </source>
</evidence>